<accession>A0A914IGT9</accession>
<protein>
    <submittedName>
        <fullName evidence="3">Secreted protein</fullName>
    </submittedName>
</protein>
<dbReference type="AlphaFoldDB" id="A0A914IGT9"/>
<keyword evidence="1" id="KW-0732">Signal</keyword>
<organism evidence="2 3">
    <name type="scientific">Globodera rostochiensis</name>
    <name type="common">Golden nematode worm</name>
    <name type="synonym">Heterodera rostochiensis</name>
    <dbReference type="NCBI Taxonomy" id="31243"/>
    <lineage>
        <taxon>Eukaryota</taxon>
        <taxon>Metazoa</taxon>
        <taxon>Ecdysozoa</taxon>
        <taxon>Nematoda</taxon>
        <taxon>Chromadorea</taxon>
        <taxon>Rhabditida</taxon>
        <taxon>Tylenchina</taxon>
        <taxon>Tylenchomorpha</taxon>
        <taxon>Tylenchoidea</taxon>
        <taxon>Heteroderidae</taxon>
        <taxon>Heteroderinae</taxon>
        <taxon>Globodera</taxon>
    </lineage>
</organism>
<name>A0A914IGT9_GLORO</name>
<keyword evidence="2" id="KW-1185">Reference proteome</keyword>
<evidence type="ECO:0000313" key="2">
    <source>
        <dbReference type="Proteomes" id="UP000887572"/>
    </source>
</evidence>
<feature type="signal peptide" evidence="1">
    <location>
        <begin position="1"/>
        <end position="24"/>
    </location>
</feature>
<dbReference type="Proteomes" id="UP000887572">
    <property type="component" value="Unplaced"/>
</dbReference>
<proteinExistence type="predicted"/>
<evidence type="ECO:0000256" key="1">
    <source>
        <dbReference type="SAM" id="SignalP"/>
    </source>
</evidence>
<evidence type="ECO:0000313" key="3">
    <source>
        <dbReference type="WBParaSite" id="Gr19_v10_g9755.t1"/>
    </source>
</evidence>
<sequence>MVFLNVGIFWVHALLRTLPGSGLAMRLSLVAGASVCITVKCVGGELLDQGCVETPIFVEIERKKTSKIEISTQPCAGPVAVGRQTTAGQEPARD</sequence>
<dbReference type="WBParaSite" id="Gr19_v10_g9755.t1">
    <property type="protein sequence ID" value="Gr19_v10_g9755.t1"/>
    <property type="gene ID" value="Gr19_v10_g9755"/>
</dbReference>
<feature type="chain" id="PRO_5036733364" evidence="1">
    <location>
        <begin position="25"/>
        <end position="94"/>
    </location>
</feature>
<reference evidence="3" key="1">
    <citation type="submission" date="2022-11" db="UniProtKB">
        <authorList>
            <consortium name="WormBaseParasite"/>
        </authorList>
    </citation>
    <scope>IDENTIFICATION</scope>
</reference>